<feature type="domain" description="Amidohydrolase 3" evidence="2">
    <location>
        <begin position="71"/>
        <end position="200"/>
    </location>
</feature>
<evidence type="ECO:0000313" key="3">
    <source>
        <dbReference type="EMBL" id="SUZ63516.1"/>
    </source>
</evidence>
<dbReference type="EMBL" id="UINC01000917">
    <property type="protein sequence ID" value="SUZ63516.1"/>
    <property type="molecule type" value="Genomic_DNA"/>
</dbReference>
<gene>
    <name evidence="3" type="ORF">METZ01_LOCUS16370</name>
</gene>
<dbReference type="InterPro" id="IPR032466">
    <property type="entry name" value="Metal_Hydrolase"/>
</dbReference>
<sequence length="572" mass="61679">MLLGKQTGYFLLSSLILSLLSWPLSAQQFDFLILNGRVLDGSGSPEFRADVGIRGQTVVAVGRLSGASADRVIDATGQLIVPGFIDMHSHADRVLVSNNRRGREARNLVLQGVTTVVVGPDGRNPIWPVADEIAAYRSGGTAVNVVPMVGHGTVRGEVMGDGYERPATAEEIAQMQMLVREGMEAGAWGLGAGPEYRPGRFSTTDELIALAKVVADYNGFYYAHQRSQSPLPRWQTPSIAEGWRLTGTDGMKETIAIGRESGIRVVGSHIKAKGPSTWGHSSVDVLLIERARAEGVQVYLDQYPYETFGGGAVGVIPPWGFAPPGTDRTGGNDAPLWRRAGLLGNSNLRENLDHEEYGPLLITDIEFMLDLRGGADRHIIVHAPHDPSLVGKTLTEVADGNGRTPVEQLVDFAMTGDDSLRSGVLFRPVAGHQFDVENYMRQEYTATGTDGGVTLSPVPGQHPRYFGTYARKLAHYVKVRGVISLPFAIRSSTGLPAQIIGLPDRGYVRAGQKADLIVLDFDRLEDRATILDPARSPVGFGYVMVNGTLTVDDGQPTGALPGAVIDRNEVWP</sequence>
<protein>
    <recommendedName>
        <fullName evidence="2">Amidohydrolase 3 domain-containing protein</fullName>
    </recommendedName>
</protein>
<reference evidence="3" key="1">
    <citation type="submission" date="2018-05" db="EMBL/GenBank/DDBJ databases">
        <authorList>
            <person name="Lanie J.A."/>
            <person name="Ng W.-L."/>
            <person name="Kazmierczak K.M."/>
            <person name="Andrzejewski T.M."/>
            <person name="Davidsen T.M."/>
            <person name="Wayne K.J."/>
            <person name="Tettelin H."/>
            <person name="Glass J.I."/>
            <person name="Rusch D."/>
            <person name="Podicherti R."/>
            <person name="Tsui H.-C.T."/>
            <person name="Winkler M.E."/>
        </authorList>
    </citation>
    <scope>NUCLEOTIDE SEQUENCE</scope>
</reference>
<dbReference type="Gene3D" id="3.20.20.140">
    <property type="entry name" value="Metal-dependent hydrolases"/>
    <property type="match status" value="2"/>
</dbReference>
<accession>A0A381P981</accession>
<dbReference type="PANTHER" id="PTHR11113">
    <property type="entry name" value="N-ACETYLGLUCOSAMINE-6-PHOSPHATE DEACETYLASE"/>
    <property type="match status" value="1"/>
</dbReference>
<dbReference type="SUPFAM" id="SSF51338">
    <property type="entry name" value="Composite domain of metallo-dependent hydrolases"/>
    <property type="match status" value="1"/>
</dbReference>
<proteinExistence type="predicted"/>
<dbReference type="InterPro" id="IPR011059">
    <property type="entry name" value="Metal-dep_hydrolase_composite"/>
</dbReference>
<evidence type="ECO:0000259" key="2">
    <source>
        <dbReference type="Pfam" id="PF07969"/>
    </source>
</evidence>
<dbReference type="AlphaFoldDB" id="A0A381P981"/>
<dbReference type="GO" id="GO:0016810">
    <property type="term" value="F:hydrolase activity, acting on carbon-nitrogen (but not peptide) bonds"/>
    <property type="evidence" value="ECO:0007669"/>
    <property type="project" value="InterPro"/>
</dbReference>
<evidence type="ECO:0000256" key="1">
    <source>
        <dbReference type="ARBA" id="ARBA00022801"/>
    </source>
</evidence>
<dbReference type="SUPFAM" id="SSF51556">
    <property type="entry name" value="Metallo-dependent hydrolases"/>
    <property type="match status" value="1"/>
</dbReference>
<organism evidence="3">
    <name type="scientific">marine metagenome</name>
    <dbReference type="NCBI Taxonomy" id="408172"/>
    <lineage>
        <taxon>unclassified sequences</taxon>
        <taxon>metagenomes</taxon>
        <taxon>ecological metagenomes</taxon>
    </lineage>
</organism>
<feature type="domain" description="Amidohydrolase 3" evidence="2">
    <location>
        <begin position="385"/>
        <end position="549"/>
    </location>
</feature>
<dbReference type="InterPro" id="IPR013108">
    <property type="entry name" value="Amidohydro_3"/>
</dbReference>
<dbReference type="Pfam" id="PF07969">
    <property type="entry name" value="Amidohydro_3"/>
    <property type="match status" value="2"/>
</dbReference>
<name>A0A381P981_9ZZZZ</name>
<keyword evidence="1" id="KW-0378">Hydrolase</keyword>